<reference evidence="1" key="1">
    <citation type="submission" date="2022-04" db="EMBL/GenBank/DDBJ databases">
        <title>Genome of the entomopathogenic fungus Entomophthora muscae.</title>
        <authorList>
            <person name="Elya C."/>
            <person name="Lovett B.R."/>
            <person name="Lee E."/>
            <person name="Macias A.M."/>
            <person name="Hajek A.E."/>
            <person name="De Bivort B.L."/>
            <person name="Kasson M.T."/>
            <person name="De Fine Licht H.H."/>
            <person name="Stajich J.E."/>
        </authorList>
    </citation>
    <scope>NUCLEOTIDE SEQUENCE</scope>
    <source>
        <strain evidence="1">Berkeley</strain>
    </source>
</reference>
<protein>
    <submittedName>
        <fullName evidence="1">Uncharacterized protein</fullName>
    </submittedName>
</protein>
<evidence type="ECO:0000313" key="2">
    <source>
        <dbReference type="Proteomes" id="UP001165960"/>
    </source>
</evidence>
<keyword evidence="2" id="KW-1185">Reference proteome</keyword>
<accession>A0ACC2S288</accession>
<sequence>MDFELAQFRAFETIFNGEVQGCFFHFRQALIKRLKSEKKLFDKYLNDGKGKCFFSMTQLADLAFVKTEHTGLGFEAIQEDAYVKKHSSIFKSYLDYFKKQWVGNKMNVSGIYSWGRREPK</sequence>
<proteinExistence type="predicted"/>
<evidence type="ECO:0000313" key="1">
    <source>
        <dbReference type="EMBL" id="KAJ9056378.1"/>
    </source>
</evidence>
<dbReference type="Proteomes" id="UP001165960">
    <property type="component" value="Unassembled WGS sequence"/>
</dbReference>
<comment type="caution">
    <text evidence="1">The sequence shown here is derived from an EMBL/GenBank/DDBJ whole genome shotgun (WGS) entry which is preliminary data.</text>
</comment>
<gene>
    <name evidence="1" type="ORF">DSO57_1033649</name>
</gene>
<name>A0ACC2S288_9FUNG</name>
<dbReference type="EMBL" id="QTSX02005948">
    <property type="protein sequence ID" value="KAJ9056378.1"/>
    <property type="molecule type" value="Genomic_DNA"/>
</dbReference>
<organism evidence="1 2">
    <name type="scientific">Entomophthora muscae</name>
    <dbReference type="NCBI Taxonomy" id="34485"/>
    <lineage>
        <taxon>Eukaryota</taxon>
        <taxon>Fungi</taxon>
        <taxon>Fungi incertae sedis</taxon>
        <taxon>Zoopagomycota</taxon>
        <taxon>Entomophthoromycotina</taxon>
        <taxon>Entomophthoromycetes</taxon>
        <taxon>Entomophthorales</taxon>
        <taxon>Entomophthoraceae</taxon>
        <taxon>Entomophthora</taxon>
    </lineage>
</organism>